<evidence type="ECO:0000313" key="4">
    <source>
        <dbReference type="EMBL" id="RAR47594.1"/>
    </source>
</evidence>
<feature type="non-terminal residue" evidence="4">
    <location>
        <position position="370"/>
    </location>
</feature>
<dbReference type="EMBL" id="QLSV01000008">
    <property type="protein sequence ID" value="RAR47594.1"/>
    <property type="molecule type" value="Genomic_DNA"/>
</dbReference>
<sequence>MSSFELTLQLFFNLKTILLKLFLLILFTQNTYSQCFEIESILVDACGPDEGFNEMVRFRVGGTPINTATLNVNWPNNTWQGLVQNATTAAKVATLNTEIINAGGCAVLIEPTAGVLPANTTVILVTSFNFDTTQNSFGALTENIFIIFQNNATTTTGHFANFGTGLRTLSMTFGACFDLVTYDRSLLVSPTGQNIASNGSAVLFTPAGVASYVNYGCSAPVPPFLVDVNNPDTTVCPGDSIALTASAEGQQLVIWTAPSGSFSNSGALTTSFTIPSNATGTILITLTATNSCGLEISDTVLVTITNNVVPNFTTTVTFCSGTNAPTLNTTSPNGIIGTWSPATINNNTNGNYIFTPNANQCASPITLVVT</sequence>
<organism evidence="4 5">
    <name type="scientific">Flavobacterium lacus</name>
    <dbReference type="NCBI Taxonomy" id="1353778"/>
    <lineage>
        <taxon>Bacteria</taxon>
        <taxon>Pseudomonadati</taxon>
        <taxon>Bacteroidota</taxon>
        <taxon>Flavobacteriia</taxon>
        <taxon>Flavobacteriales</taxon>
        <taxon>Flavobacteriaceae</taxon>
        <taxon>Flavobacterium</taxon>
    </lineage>
</organism>
<evidence type="ECO:0000313" key="5">
    <source>
        <dbReference type="Proteomes" id="UP000249518"/>
    </source>
</evidence>
<dbReference type="InterPro" id="IPR003410">
    <property type="entry name" value="HYR_dom"/>
</dbReference>
<dbReference type="AlphaFoldDB" id="A0A328WUR6"/>
<name>A0A328WUR6_9FLAO</name>
<reference evidence="4 5" key="1">
    <citation type="submission" date="2018-06" db="EMBL/GenBank/DDBJ databases">
        <title>Genomic Encyclopedia of Type Strains, Phase III (KMG-III): the genomes of soil and plant-associated and newly described type strains.</title>
        <authorList>
            <person name="Whitman W."/>
        </authorList>
    </citation>
    <scope>NUCLEOTIDE SEQUENCE [LARGE SCALE GENOMIC DNA]</scope>
    <source>
        <strain evidence="4 5">CGMCC 1.12504</strain>
    </source>
</reference>
<accession>A0A328WUR6</accession>
<evidence type="ECO:0000256" key="1">
    <source>
        <dbReference type="ARBA" id="ARBA00022729"/>
    </source>
</evidence>
<keyword evidence="1" id="KW-0732">Signal</keyword>
<dbReference type="Gene3D" id="2.60.40.1220">
    <property type="match status" value="1"/>
</dbReference>
<protein>
    <recommendedName>
        <fullName evidence="3">HYR domain-containing protein</fullName>
    </recommendedName>
</protein>
<evidence type="ECO:0000256" key="2">
    <source>
        <dbReference type="ARBA" id="ARBA00022737"/>
    </source>
</evidence>
<evidence type="ECO:0000259" key="3">
    <source>
        <dbReference type="PROSITE" id="PS50825"/>
    </source>
</evidence>
<feature type="domain" description="HYR" evidence="3">
    <location>
        <begin position="226"/>
        <end position="306"/>
    </location>
</feature>
<dbReference type="InterPro" id="IPR014755">
    <property type="entry name" value="Cu-Rt/internalin_Ig-like"/>
</dbReference>
<proteinExistence type="predicted"/>
<keyword evidence="2" id="KW-0677">Repeat</keyword>
<dbReference type="PROSITE" id="PS50825">
    <property type="entry name" value="HYR"/>
    <property type="match status" value="1"/>
</dbReference>
<comment type="caution">
    <text evidence="4">The sequence shown here is derived from an EMBL/GenBank/DDBJ whole genome shotgun (WGS) entry which is preliminary data.</text>
</comment>
<dbReference type="Proteomes" id="UP000249518">
    <property type="component" value="Unassembled WGS sequence"/>
</dbReference>
<gene>
    <name evidence="4" type="ORF">B0I10_10897</name>
</gene>
<keyword evidence="5" id="KW-1185">Reference proteome</keyword>